<name>A0ABQ9GBK2_9NEOP</name>
<protein>
    <submittedName>
        <fullName evidence="2">Uncharacterized protein</fullName>
    </submittedName>
</protein>
<evidence type="ECO:0000313" key="3">
    <source>
        <dbReference type="Proteomes" id="UP001159363"/>
    </source>
</evidence>
<feature type="compositionally biased region" description="Basic and acidic residues" evidence="1">
    <location>
        <begin position="42"/>
        <end position="51"/>
    </location>
</feature>
<dbReference type="Proteomes" id="UP001159363">
    <property type="component" value="Chromosome 12"/>
</dbReference>
<sequence length="477" mass="52609">MSMEQRRNEGAGETGDPRENPSTSRIVRIDSHMRKPGGGGRPRRESNPVRFAERLVREGERPTRSETSGWPQLIVIHRACVTNVATQTRPASVHTAGSARGSTFYTSRDQLQSAAPRRCCERVREAAAYKLFTLYILLGADLLREVGGGHRRAEPAETKKKKGGGEEGSLPARVPPGAKRPRRDWTDNKNLKCQTAGMHRLEEEPGQVASESRGCCGSRKWGESTLPLHSEYAYAVASGVPNKTTLSPRQTGFDSGRGCSRIFALLNRAGRCRWSAGFLGDLPFPPPFRFGAAPYTPRFALVGDLRGKSKITFLEDYESIKHENPDGLAIPGWNSSAMETETCRGYVKLFCSPPTAVQLTEHYSTTAALLRRRTNNVGDTTPGLRPHYELNSPVITQNLQLCINNQHSTAAQVCLITPANRSNGGAHHSPNLTRWLQGYGRLLFLPKHGEAISDSQFPKPTHTRPFFINQMSSGLEL</sequence>
<feature type="region of interest" description="Disordered" evidence="1">
    <location>
        <begin position="149"/>
        <end position="190"/>
    </location>
</feature>
<evidence type="ECO:0000256" key="1">
    <source>
        <dbReference type="SAM" id="MobiDB-lite"/>
    </source>
</evidence>
<reference evidence="2 3" key="1">
    <citation type="submission" date="2023-02" db="EMBL/GenBank/DDBJ databases">
        <title>LHISI_Scaffold_Assembly.</title>
        <authorList>
            <person name="Stuart O.P."/>
            <person name="Cleave R."/>
            <person name="Magrath M.J.L."/>
            <person name="Mikheyev A.S."/>
        </authorList>
    </citation>
    <scope>NUCLEOTIDE SEQUENCE [LARGE SCALE GENOMIC DNA]</scope>
    <source>
        <strain evidence="2">Daus_M_001</strain>
        <tissue evidence="2">Leg muscle</tissue>
    </source>
</reference>
<accession>A0ABQ9GBK2</accession>
<organism evidence="2 3">
    <name type="scientific">Dryococelus australis</name>
    <dbReference type="NCBI Taxonomy" id="614101"/>
    <lineage>
        <taxon>Eukaryota</taxon>
        <taxon>Metazoa</taxon>
        <taxon>Ecdysozoa</taxon>
        <taxon>Arthropoda</taxon>
        <taxon>Hexapoda</taxon>
        <taxon>Insecta</taxon>
        <taxon>Pterygota</taxon>
        <taxon>Neoptera</taxon>
        <taxon>Polyneoptera</taxon>
        <taxon>Phasmatodea</taxon>
        <taxon>Verophasmatodea</taxon>
        <taxon>Anareolatae</taxon>
        <taxon>Phasmatidae</taxon>
        <taxon>Eurycanthinae</taxon>
        <taxon>Dryococelus</taxon>
    </lineage>
</organism>
<evidence type="ECO:0000313" key="2">
    <source>
        <dbReference type="EMBL" id="KAJ8869800.1"/>
    </source>
</evidence>
<proteinExistence type="predicted"/>
<feature type="region of interest" description="Disordered" evidence="1">
    <location>
        <begin position="1"/>
        <end position="51"/>
    </location>
</feature>
<gene>
    <name evidence="2" type="ORF">PR048_028808</name>
</gene>
<feature type="compositionally biased region" description="Basic and acidic residues" evidence="1">
    <location>
        <begin position="1"/>
        <end position="19"/>
    </location>
</feature>
<feature type="compositionally biased region" description="Basic and acidic residues" evidence="1">
    <location>
        <begin position="149"/>
        <end position="158"/>
    </location>
</feature>
<dbReference type="EMBL" id="JARBHB010000013">
    <property type="protein sequence ID" value="KAJ8869800.1"/>
    <property type="molecule type" value="Genomic_DNA"/>
</dbReference>
<comment type="caution">
    <text evidence="2">The sequence shown here is derived from an EMBL/GenBank/DDBJ whole genome shotgun (WGS) entry which is preliminary data.</text>
</comment>
<keyword evidence="3" id="KW-1185">Reference proteome</keyword>